<evidence type="ECO:0000256" key="5">
    <source>
        <dbReference type="ARBA" id="ARBA00022801"/>
    </source>
</evidence>
<gene>
    <name evidence="8" type="primary">rnr</name>
    <name evidence="11" type="ORF">ABIC55_004275</name>
</gene>
<dbReference type="NCBIfam" id="TIGR00358">
    <property type="entry name" value="3_prime_RNase"/>
    <property type="match status" value="1"/>
</dbReference>
<organism evidence="11 12">
    <name type="scientific">Sporosarcina psychrophila</name>
    <name type="common">Bacillus psychrophilus</name>
    <dbReference type="NCBI Taxonomy" id="1476"/>
    <lineage>
        <taxon>Bacteria</taxon>
        <taxon>Bacillati</taxon>
        <taxon>Bacillota</taxon>
        <taxon>Bacilli</taxon>
        <taxon>Bacillales</taxon>
        <taxon>Caryophanaceae</taxon>
        <taxon>Sporosarcina</taxon>
    </lineage>
</organism>
<evidence type="ECO:0000256" key="2">
    <source>
        <dbReference type="ARBA" id="ARBA00004496"/>
    </source>
</evidence>
<feature type="compositionally biased region" description="Basic and acidic residues" evidence="9">
    <location>
        <begin position="732"/>
        <end position="743"/>
    </location>
</feature>
<name>A0ABV2KEW1_SPOPS</name>
<keyword evidence="3 8" id="KW-0963">Cytoplasm</keyword>
<dbReference type="InterPro" id="IPR001900">
    <property type="entry name" value="RNase_II/R"/>
</dbReference>
<dbReference type="InterPro" id="IPR013223">
    <property type="entry name" value="RNase_B_OB_dom"/>
</dbReference>
<comment type="caution">
    <text evidence="11">The sequence shown here is derived from an EMBL/GenBank/DDBJ whole genome shotgun (WGS) entry which is preliminary data.</text>
</comment>
<feature type="compositionally biased region" description="Basic residues" evidence="9">
    <location>
        <begin position="765"/>
        <end position="775"/>
    </location>
</feature>
<evidence type="ECO:0000313" key="12">
    <source>
        <dbReference type="Proteomes" id="UP001549104"/>
    </source>
</evidence>
<dbReference type="InterPro" id="IPR011129">
    <property type="entry name" value="CSD"/>
</dbReference>
<dbReference type="InterPro" id="IPR050180">
    <property type="entry name" value="RNR_Ribonuclease"/>
</dbReference>
<evidence type="ECO:0000256" key="9">
    <source>
        <dbReference type="SAM" id="MobiDB-lite"/>
    </source>
</evidence>
<comment type="catalytic activity">
    <reaction evidence="1 8">
        <text>Exonucleolytic cleavage in the 3'- to 5'-direction to yield nucleoside 5'-phosphates.</text>
        <dbReference type="EC" id="3.1.13.1"/>
    </reaction>
</comment>
<evidence type="ECO:0000256" key="1">
    <source>
        <dbReference type="ARBA" id="ARBA00001849"/>
    </source>
</evidence>
<dbReference type="SMART" id="SM00357">
    <property type="entry name" value="CSP"/>
    <property type="match status" value="2"/>
</dbReference>
<dbReference type="PROSITE" id="PS50126">
    <property type="entry name" value="S1"/>
    <property type="match status" value="1"/>
</dbReference>
<dbReference type="SMART" id="SM00316">
    <property type="entry name" value="S1"/>
    <property type="match status" value="1"/>
</dbReference>
<dbReference type="InterPro" id="IPR011805">
    <property type="entry name" value="RNase_R"/>
</dbReference>
<evidence type="ECO:0000256" key="3">
    <source>
        <dbReference type="ARBA" id="ARBA00022490"/>
    </source>
</evidence>
<dbReference type="Pfam" id="PF17876">
    <property type="entry name" value="CSD2"/>
    <property type="match status" value="1"/>
</dbReference>
<dbReference type="PANTHER" id="PTHR23355:SF9">
    <property type="entry name" value="DIS3-LIKE EXONUCLEASE 2"/>
    <property type="match status" value="1"/>
</dbReference>
<dbReference type="SUPFAM" id="SSF50249">
    <property type="entry name" value="Nucleic acid-binding proteins"/>
    <property type="match status" value="4"/>
</dbReference>
<comment type="similarity">
    <text evidence="8">Belongs to the RNR ribonuclease family. RNase R subfamily.</text>
</comment>
<evidence type="ECO:0000256" key="8">
    <source>
        <dbReference type="HAMAP-Rule" id="MF_01895"/>
    </source>
</evidence>
<sequence length="775" mass="87957">MDSLEQDIQQKLLSLMKEESYKPLTVQEIQEVLGFEQAAEFKELVKMLVDLEQKGQIIRSKSNRYGVPEGMNLLRGKFIGHAKGFGFVAPDVEGMDDVFIPPHEVNGAMNGDTVLIRVVNATSGGRREGAITRVVERKTTKVVGMYQNNKGFGFVVPDDKKLPMDVFIGKGDSLDAVDGHKVVVEITDWPVDGKSATGMVTQILGHRNDPGVDILSIIHKHGIEVDFPQAVLDQANKIPEEVQEQDLFKRRDLREELSITIDGADAKDLDDAISVVKNDNGSYILSVHISDVSYYVTENSAMGDDAYDRGTSVYLTDRVIPMLPHRLSNGICSLNPGVDRLTLSCTMTIDRNGKVVEHEIFESVIRSKERMTYNEVYKIIEEKDEELSEKYAHVVPMINHMADLAAILKQKREDRGAIDFNFKESKILVDEKGWPTDVVIMERTVSERLIEEFMLAANETIAEHFHWLKVPFIYRIHEDPKAEKLQRFFEFLTNFGVVVKGTGNKVHPKALQEIVESIEGLPEETVISTMLLRSMQQAKYLDQSLGHFGLSTEFYTHFTAPIRRFPDLIVHRLIRTYLIEKDMSTQTLAHWSAILADIAEHTSERERRAVEAERDTESLKKAQFMLDKIGEEFEGVISSVTNFGLFVELENTIEGLVHVSHMTDDYYRFDDRQMMMIGERSGKQYRLGDEVTVKVIAVKPEESTIDFEIVGMKQDFRRTRKETPKVIHAKKKDGDNKSGDKSKDKKKTGTYSKKKKFYEGAAKKAGTKPKPKKKK</sequence>
<dbReference type="EC" id="3.1.13.1" evidence="8"/>
<dbReference type="Gene3D" id="2.40.50.140">
    <property type="entry name" value="Nucleic acid-binding proteins"/>
    <property type="match status" value="3"/>
</dbReference>
<dbReference type="RefSeq" id="WP_354314665.1">
    <property type="nucleotide sequence ID" value="NZ_JBEPME010000008.1"/>
</dbReference>
<feature type="domain" description="S1 motif" evidence="10">
    <location>
        <begin position="630"/>
        <end position="710"/>
    </location>
</feature>
<comment type="subcellular location">
    <subcellularLocation>
        <location evidence="2 8">Cytoplasm</location>
    </subcellularLocation>
</comment>
<evidence type="ECO:0000256" key="6">
    <source>
        <dbReference type="ARBA" id="ARBA00022839"/>
    </source>
</evidence>
<proteinExistence type="inferred from homology"/>
<evidence type="ECO:0000259" key="10">
    <source>
        <dbReference type="PROSITE" id="PS50126"/>
    </source>
</evidence>
<dbReference type="Proteomes" id="UP001549104">
    <property type="component" value="Unassembled WGS sequence"/>
</dbReference>
<dbReference type="PANTHER" id="PTHR23355">
    <property type="entry name" value="RIBONUCLEASE"/>
    <property type="match status" value="1"/>
</dbReference>
<accession>A0ABV2KEW1</accession>
<dbReference type="InterPro" id="IPR022966">
    <property type="entry name" value="RNase_II/R_CS"/>
</dbReference>
<dbReference type="Pfam" id="PF00575">
    <property type="entry name" value="S1"/>
    <property type="match status" value="1"/>
</dbReference>
<dbReference type="GO" id="GO:0016787">
    <property type="term" value="F:hydrolase activity"/>
    <property type="evidence" value="ECO:0007669"/>
    <property type="project" value="UniProtKB-KW"/>
</dbReference>
<evidence type="ECO:0000256" key="4">
    <source>
        <dbReference type="ARBA" id="ARBA00022722"/>
    </source>
</evidence>
<dbReference type="CDD" id="cd04471">
    <property type="entry name" value="S1_RNase_R"/>
    <property type="match status" value="1"/>
</dbReference>
<feature type="compositionally biased region" description="Basic residues" evidence="9">
    <location>
        <begin position="744"/>
        <end position="756"/>
    </location>
</feature>
<dbReference type="InterPro" id="IPR012340">
    <property type="entry name" value="NA-bd_OB-fold"/>
</dbReference>
<keyword evidence="4 8" id="KW-0540">Nuclease</keyword>
<dbReference type="Pfam" id="PF08206">
    <property type="entry name" value="OB_RNB"/>
    <property type="match status" value="1"/>
</dbReference>
<comment type="function">
    <text evidence="8">3'-5' exoribonuclease that releases 5'-nucleoside monophosphates and is involved in maturation of structured RNAs.</text>
</comment>
<keyword evidence="7 8" id="KW-0694">RNA-binding</keyword>
<dbReference type="InterPro" id="IPR003029">
    <property type="entry name" value="S1_domain"/>
</dbReference>
<protein>
    <recommendedName>
        <fullName evidence="8">Ribonuclease R</fullName>
        <shortName evidence="8">RNase R</shortName>
        <ecNumber evidence="8">3.1.13.1</ecNumber>
    </recommendedName>
</protein>
<dbReference type="NCBIfam" id="TIGR02063">
    <property type="entry name" value="RNase_R"/>
    <property type="match status" value="1"/>
</dbReference>
<dbReference type="InterPro" id="IPR040476">
    <property type="entry name" value="CSD2"/>
</dbReference>
<dbReference type="InterPro" id="IPR004476">
    <property type="entry name" value="RNase_II/RNase_R"/>
</dbReference>
<evidence type="ECO:0000313" key="11">
    <source>
        <dbReference type="EMBL" id="MET3659155.1"/>
    </source>
</evidence>
<evidence type="ECO:0000256" key="7">
    <source>
        <dbReference type="ARBA" id="ARBA00022884"/>
    </source>
</evidence>
<keyword evidence="6 8" id="KW-0269">Exonuclease</keyword>
<dbReference type="Pfam" id="PF00773">
    <property type="entry name" value="RNB"/>
    <property type="match status" value="1"/>
</dbReference>
<reference evidence="11 12" key="1">
    <citation type="submission" date="2024-06" db="EMBL/GenBank/DDBJ databases">
        <title>Sorghum-associated microbial communities from plants grown in Nebraska, USA.</title>
        <authorList>
            <person name="Schachtman D."/>
        </authorList>
    </citation>
    <scope>NUCLEOTIDE SEQUENCE [LARGE SCALE GENOMIC DNA]</scope>
    <source>
        <strain evidence="11 12">1288</strain>
    </source>
</reference>
<keyword evidence="5 8" id="KW-0378">Hydrolase</keyword>
<keyword evidence="12" id="KW-1185">Reference proteome</keyword>
<dbReference type="EMBL" id="JBEPME010000008">
    <property type="protein sequence ID" value="MET3659155.1"/>
    <property type="molecule type" value="Genomic_DNA"/>
</dbReference>
<dbReference type="PROSITE" id="PS01175">
    <property type="entry name" value="RIBONUCLEASE_II"/>
    <property type="match status" value="1"/>
</dbReference>
<dbReference type="SMART" id="SM00955">
    <property type="entry name" value="RNB"/>
    <property type="match status" value="1"/>
</dbReference>
<feature type="region of interest" description="Disordered" evidence="9">
    <location>
        <begin position="720"/>
        <end position="775"/>
    </location>
</feature>
<dbReference type="HAMAP" id="MF_01895">
    <property type="entry name" value="RNase_R"/>
    <property type="match status" value="1"/>
</dbReference>